<protein>
    <submittedName>
        <fullName evidence="2">Uncharacterized protein</fullName>
    </submittedName>
</protein>
<dbReference type="RefSeq" id="XP_060300767.1">
    <property type="nucleotide sequence ID" value="XM_060441332.1"/>
</dbReference>
<organism evidence="2 3">
    <name type="scientific">Lasiosphaeria miniovina</name>
    <dbReference type="NCBI Taxonomy" id="1954250"/>
    <lineage>
        <taxon>Eukaryota</taxon>
        <taxon>Fungi</taxon>
        <taxon>Dikarya</taxon>
        <taxon>Ascomycota</taxon>
        <taxon>Pezizomycotina</taxon>
        <taxon>Sordariomycetes</taxon>
        <taxon>Sordariomycetidae</taxon>
        <taxon>Sordariales</taxon>
        <taxon>Lasiosphaeriaceae</taxon>
        <taxon>Lasiosphaeria</taxon>
    </lineage>
</organism>
<feature type="transmembrane region" description="Helical" evidence="1">
    <location>
        <begin position="133"/>
        <end position="154"/>
    </location>
</feature>
<evidence type="ECO:0000313" key="2">
    <source>
        <dbReference type="EMBL" id="KAK0727912.1"/>
    </source>
</evidence>
<feature type="transmembrane region" description="Helical" evidence="1">
    <location>
        <begin position="12"/>
        <end position="32"/>
    </location>
</feature>
<dbReference type="Proteomes" id="UP001172101">
    <property type="component" value="Unassembled WGS sequence"/>
</dbReference>
<keyword evidence="1" id="KW-1133">Transmembrane helix</keyword>
<comment type="caution">
    <text evidence="2">The sequence shown here is derived from an EMBL/GenBank/DDBJ whole genome shotgun (WGS) entry which is preliminary data.</text>
</comment>
<name>A0AA40E7H5_9PEZI</name>
<sequence length="254" mass="28935">MHLPLPRLHGSWLSIIGMPTSTTYALWIQPFFRRVSKMTLHGDKGGEFRTWVDPSEISMPCLPPYLTLPYLSTKLSWVCPKLHIRPTLPCRVHVRMHTRCSKMGRYSAPLEHLATLCHNILWKLGKQRKKMSWVIMLVTSTCVPAVYVLVFGRWRTTHERPLFKPKGQRRLLKVRMTLDMRPDSGELSRHLLSNTYANPAGRVTAKQGRNLRPADPNPFLPCFAGPRAGLETKGLVRGKSQACAHIDDPGTARR</sequence>
<dbReference type="GeneID" id="85324602"/>
<dbReference type="EMBL" id="JAUIRO010000002">
    <property type="protein sequence ID" value="KAK0727912.1"/>
    <property type="molecule type" value="Genomic_DNA"/>
</dbReference>
<keyword evidence="3" id="KW-1185">Reference proteome</keyword>
<evidence type="ECO:0000256" key="1">
    <source>
        <dbReference type="SAM" id="Phobius"/>
    </source>
</evidence>
<keyword evidence="1" id="KW-0472">Membrane</keyword>
<dbReference type="AlphaFoldDB" id="A0AA40E7H5"/>
<reference evidence="2" key="1">
    <citation type="submission" date="2023-06" db="EMBL/GenBank/DDBJ databases">
        <title>Genome-scale phylogeny and comparative genomics of the fungal order Sordariales.</title>
        <authorList>
            <consortium name="Lawrence Berkeley National Laboratory"/>
            <person name="Hensen N."/>
            <person name="Bonometti L."/>
            <person name="Westerberg I."/>
            <person name="Brannstrom I.O."/>
            <person name="Guillou S."/>
            <person name="Cros-Aarteil S."/>
            <person name="Calhoun S."/>
            <person name="Haridas S."/>
            <person name="Kuo A."/>
            <person name="Mondo S."/>
            <person name="Pangilinan J."/>
            <person name="Riley R."/>
            <person name="LaButti K."/>
            <person name="Andreopoulos B."/>
            <person name="Lipzen A."/>
            <person name="Chen C."/>
            <person name="Yanf M."/>
            <person name="Daum C."/>
            <person name="Ng V."/>
            <person name="Clum A."/>
            <person name="Steindorff A."/>
            <person name="Ohm R."/>
            <person name="Martin F."/>
            <person name="Silar P."/>
            <person name="Natvig D."/>
            <person name="Lalanne C."/>
            <person name="Gautier V."/>
            <person name="Ament-velasquez S.L."/>
            <person name="Kruys A."/>
            <person name="Hutchinson M.I."/>
            <person name="Powell A.J."/>
            <person name="Barry K."/>
            <person name="Miller A.N."/>
            <person name="Grigoriev I.V."/>
            <person name="Debuchy R."/>
            <person name="Gladieux P."/>
            <person name="Thoren M.H."/>
            <person name="Johannesson H."/>
        </authorList>
    </citation>
    <scope>NUCLEOTIDE SEQUENCE</scope>
    <source>
        <strain evidence="2">SMH2392-1A</strain>
    </source>
</reference>
<keyword evidence="1" id="KW-0812">Transmembrane</keyword>
<accession>A0AA40E7H5</accession>
<evidence type="ECO:0000313" key="3">
    <source>
        <dbReference type="Proteomes" id="UP001172101"/>
    </source>
</evidence>
<proteinExistence type="predicted"/>
<gene>
    <name evidence="2" type="ORF">B0T26DRAFT_696048</name>
</gene>